<reference evidence="3 4" key="1">
    <citation type="submission" date="2019-07" db="EMBL/GenBank/DDBJ databases">
        <authorList>
            <person name="Park Y.J."/>
            <person name="Jeong S.E."/>
            <person name="Jung H.S."/>
        </authorList>
    </citation>
    <scope>NUCLEOTIDE SEQUENCE [LARGE SCALE GENOMIC DNA]</scope>
    <source>
        <strain evidence="4">P16(2019)</strain>
    </source>
</reference>
<feature type="signal peptide" evidence="2">
    <location>
        <begin position="1"/>
        <end position="22"/>
    </location>
</feature>
<organism evidence="3 4">
    <name type="scientific">Alkalicoccobacillus porphyridii</name>
    <dbReference type="NCBI Taxonomy" id="2597270"/>
    <lineage>
        <taxon>Bacteria</taxon>
        <taxon>Bacillati</taxon>
        <taxon>Bacillota</taxon>
        <taxon>Bacilli</taxon>
        <taxon>Bacillales</taxon>
        <taxon>Bacillaceae</taxon>
        <taxon>Alkalicoccobacillus</taxon>
    </lineage>
</organism>
<feature type="compositionally biased region" description="Polar residues" evidence="1">
    <location>
        <begin position="24"/>
        <end position="36"/>
    </location>
</feature>
<keyword evidence="2" id="KW-0732">Signal</keyword>
<evidence type="ECO:0000256" key="1">
    <source>
        <dbReference type="SAM" id="MobiDB-lite"/>
    </source>
</evidence>
<dbReference type="PROSITE" id="PS51257">
    <property type="entry name" value="PROKAR_LIPOPROTEIN"/>
    <property type="match status" value="1"/>
</dbReference>
<evidence type="ECO:0000256" key="2">
    <source>
        <dbReference type="SAM" id="SignalP"/>
    </source>
</evidence>
<sequence length="90" mass="9846">MFKPSRLITSLLSAVVFMTACSDGEQSPNSSSTNRESITDPATKDGEPQNMEEEGDVDPDLQIEESDEQIMGDEDDGMQNGSVEQEEDTE</sequence>
<name>A0A554A4H4_9BACI</name>
<accession>A0A554A4H4</accession>
<feature type="chain" id="PRO_5021754130" description="Secreted protein" evidence="2">
    <location>
        <begin position="23"/>
        <end position="90"/>
    </location>
</feature>
<keyword evidence="4" id="KW-1185">Reference proteome</keyword>
<dbReference type="AlphaFoldDB" id="A0A554A4H4"/>
<gene>
    <name evidence="3" type="ORF">FN960_03245</name>
</gene>
<protein>
    <recommendedName>
        <fullName evidence="5">Secreted protein</fullName>
    </recommendedName>
</protein>
<proteinExistence type="predicted"/>
<feature type="compositionally biased region" description="Acidic residues" evidence="1">
    <location>
        <begin position="50"/>
        <end position="77"/>
    </location>
</feature>
<evidence type="ECO:0000313" key="3">
    <source>
        <dbReference type="EMBL" id="TSB48582.1"/>
    </source>
</evidence>
<feature type="region of interest" description="Disordered" evidence="1">
    <location>
        <begin position="22"/>
        <end position="90"/>
    </location>
</feature>
<dbReference type="EMBL" id="VLXZ01000001">
    <property type="protein sequence ID" value="TSB48582.1"/>
    <property type="molecule type" value="Genomic_DNA"/>
</dbReference>
<evidence type="ECO:0008006" key="5">
    <source>
        <dbReference type="Google" id="ProtNLM"/>
    </source>
</evidence>
<dbReference type="Proteomes" id="UP000318521">
    <property type="component" value="Unassembled WGS sequence"/>
</dbReference>
<evidence type="ECO:0000313" key="4">
    <source>
        <dbReference type="Proteomes" id="UP000318521"/>
    </source>
</evidence>
<comment type="caution">
    <text evidence="3">The sequence shown here is derived from an EMBL/GenBank/DDBJ whole genome shotgun (WGS) entry which is preliminary data.</text>
</comment>
<dbReference type="RefSeq" id="WP_143846926.1">
    <property type="nucleotide sequence ID" value="NZ_VLXZ01000001.1"/>
</dbReference>